<organism evidence="2 3">
    <name type="scientific">Spiribacter pallidus</name>
    <dbReference type="NCBI Taxonomy" id="1987936"/>
    <lineage>
        <taxon>Bacteria</taxon>
        <taxon>Pseudomonadati</taxon>
        <taxon>Pseudomonadota</taxon>
        <taxon>Gammaproteobacteria</taxon>
        <taxon>Chromatiales</taxon>
        <taxon>Ectothiorhodospiraceae</taxon>
        <taxon>Spiribacter</taxon>
    </lineage>
</organism>
<dbReference type="RefSeq" id="WP_367959470.1">
    <property type="nucleotide sequence ID" value="NZ_JBAKFK010000004.1"/>
</dbReference>
<dbReference type="EMBL" id="JBAKFM010000004">
    <property type="protein sequence ID" value="MEX0469759.1"/>
    <property type="molecule type" value="Genomic_DNA"/>
</dbReference>
<feature type="transmembrane region" description="Helical" evidence="1">
    <location>
        <begin position="42"/>
        <end position="63"/>
    </location>
</feature>
<feature type="transmembrane region" description="Helical" evidence="1">
    <location>
        <begin position="12"/>
        <end position="30"/>
    </location>
</feature>
<evidence type="ECO:0000256" key="1">
    <source>
        <dbReference type="SAM" id="Phobius"/>
    </source>
</evidence>
<dbReference type="PANTHER" id="PTHR39594:SF1">
    <property type="entry name" value="PROTEIN YCHQ"/>
    <property type="match status" value="1"/>
</dbReference>
<keyword evidence="1" id="KW-1133">Transmembrane helix</keyword>
<dbReference type="InterPro" id="IPR007360">
    <property type="entry name" value="SirB"/>
</dbReference>
<evidence type="ECO:0000313" key="2">
    <source>
        <dbReference type="EMBL" id="MEX0469759.1"/>
    </source>
</evidence>
<evidence type="ECO:0000313" key="3">
    <source>
        <dbReference type="Proteomes" id="UP001556709"/>
    </source>
</evidence>
<comment type="caution">
    <text evidence="2">The sequence shown here is derived from an EMBL/GenBank/DDBJ whole genome shotgun (WGS) entry which is preliminary data.</text>
</comment>
<name>A0ABV3TDQ0_9GAMM</name>
<keyword evidence="1" id="KW-0472">Membrane</keyword>
<dbReference type="PIRSF" id="PIRSF005610">
    <property type="entry name" value="SirB"/>
    <property type="match status" value="1"/>
</dbReference>
<proteinExistence type="predicted"/>
<feature type="transmembrane region" description="Helical" evidence="1">
    <location>
        <begin position="69"/>
        <end position="91"/>
    </location>
</feature>
<feature type="transmembrane region" description="Helical" evidence="1">
    <location>
        <begin position="103"/>
        <end position="124"/>
    </location>
</feature>
<gene>
    <name evidence="2" type="ORF">V6X73_08470</name>
</gene>
<reference evidence="2 3" key="1">
    <citation type="submission" date="2024-02" db="EMBL/GenBank/DDBJ databases">
        <title>New especies of Spiribacter isolated from saline water.</title>
        <authorList>
            <person name="Leon M.J."/>
            <person name="De La Haba R."/>
            <person name="Sanchez-Porro C."/>
            <person name="Ventosa A."/>
        </authorList>
    </citation>
    <scope>NUCLEOTIDE SEQUENCE [LARGE SCALE GENOMIC DNA]</scope>
    <source>
        <strain evidence="3">ag22IC6-390</strain>
    </source>
</reference>
<protein>
    <submittedName>
        <fullName evidence="2">SirB2 family protein</fullName>
    </submittedName>
</protein>
<dbReference type="Pfam" id="PF04247">
    <property type="entry name" value="SirB"/>
    <property type="match status" value="1"/>
</dbReference>
<dbReference type="PANTHER" id="PTHR39594">
    <property type="entry name" value="PROTEIN YCHQ"/>
    <property type="match status" value="1"/>
</dbReference>
<sequence>MLYIGLNHLHTTVVTLSLLLFVLRFGLVTAGSDLASRKWLRITPHAINTLLLVTAFGVAWAGWNYPAVLHGWINAKVLGLIAYIALGVLAFKTERSLGARVGYFIGALVIYGYLVAVALAKSAWPF</sequence>
<dbReference type="Proteomes" id="UP001556709">
    <property type="component" value="Unassembled WGS sequence"/>
</dbReference>
<accession>A0ABV3TDQ0</accession>
<keyword evidence="1" id="KW-0812">Transmembrane</keyword>
<keyword evidence="3" id="KW-1185">Reference proteome</keyword>